<keyword evidence="2" id="KW-0540">Nuclease</keyword>
<dbReference type="SUPFAM" id="SSF64496">
    <property type="entry name" value="DNA-binding domain of intron-encoded endonucleases"/>
    <property type="match status" value="1"/>
</dbReference>
<dbReference type="InterPro" id="IPR006350">
    <property type="entry name" value="Intron_endoG1"/>
</dbReference>
<accession>A0A174A7Q3</accession>
<evidence type="ECO:0000259" key="1">
    <source>
        <dbReference type="PROSITE" id="PS50164"/>
    </source>
</evidence>
<dbReference type="PROSITE" id="PS50164">
    <property type="entry name" value="GIY_YIG"/>
    <property type="match status" value="1"/>
</dbReference>
<dbReference type="Gene3D" id="3.40.1440.10">
    <property type="entry name" value="GIY-YIG endonuclease"/>
    <property type="match status" value="1"/>
</dbReference>
<dbReference type="RefSeq" id="WP_055053237.1">
    <property type="nucleotide sequence ID" value="NZ_CYZA01000006.1"/>
</dbReference>
<dbReference type="GO" id="GO:0004519">
    <property type="term" value="F:endonuclease activity"/>
    <property type="evidence" value="ECO:0007669"/>
    <property type="project" value="UniProtKB-KW"/>
</dbReference>
<dbReference type="CDD" id="cd10443">
    <property type="entry name" value="GIY-YIG_HE_Tlr8p_PBC-V_like"/>
    <property type="match status" value="1"/>
</dbReference>
<sequence>MSCGIYCIENKINHKKYVGQSIDIKSRWTQHRHTSSLVRDTFLYRAMDKYGVENFDFYILEECQPDELDIKEIYWIATLDTYNYGYNMTLGGSGLAGYKAYNRNCIPKNFGMLSNNIDETVPIIKLDTDYEVLEYYVSVQDCARANGIASTNISKTASGKNNTCHGYIFMYFNDIKDMTTDEIISYRLHQRKNYKDSTIKSIDRISSSGEIINNYESISQAAKELNLDPSSISKVCKGKLKQTHGYKFRYAVVNNKE</sequence>
<dbReference type="Pfam" id="PF01541">
    <property type="entry name" value="GIY-YIG"/>
    <property type="match status" value="1"/>
</dbReference>
<evidence type="ECO:0000313" key="2">
    <source>
        <dbReference type="EMBL" id="CUN84514.1"/>
    </source>
</evidence>
<dbReference type="InterPro" id="IPR035901">
    <property type="entry name" value="GIY-YIG_endonuc_sf"/>
</dbReference>
<keyword evidence="2" id="KW-0378">Hydrolase</keyword>
<dbReference type="EMBL" id="CYZA01000006">
    <property type="protein sequence ID" value="CUN84514.1"/>
    <property type="molecule type" value="Genomic_DNA"/>
</dbReference>
<dbReference type="SMART" id="SM00497">
    <property type="entry name" value="IENR1"/>
    <property type="match status" value="2"/>
</dbReference>
<dbReference type="SMART" id="SM00465">
    <property type="entry name" value="GIYc"/>
    <property type="match status" value="1"/>
</dbReference>
<protein>
    <submittedName>
        <fullName evidence="2">Group I intron endonuclease</fullName>
    </submittedName>
</protein>
<dbReference type="InterPro" id="IPR000305">
    <property type="entry name" value="GIY-YIG_endonuc"/>
</dbReference>
<proteinExistence type="predicted"/>
<name>A0A174A7Q3_9FIRM</name>
<dbReference type="InterPro" id="IPR003647">
    <property type="entry name" value="Intron_nuc_1_rpt"/>
</dbReference>
<keyword evidence="2" id="KW-0255">Endonuclease</keyword>
<evidence type="ECO:0000313" key="3">
    <source>
        <dbReference type="Proteomes" id="UP000095447"/>
    </source>
</evidence>
<dbReference type="Gene3D" id="1.10.10.10">
    <property type="entry name" value="Winged helix-like DNA-binding domain superfamily/Winged helix DNA-binding domain"/>
    <property type="match status" value="2"/>
</dbReference>
<feature type="domain" description="GIY-YIG" evidence="1">
    <location>
        <begin position="1"/>
        <end position="88"/>
    </location>
</feature>
<dbReference type="Pfam" id="PF22083">
    <property type="entry name" value="I-HmuI_NUMOD-like"/>
    <property type="match status" value="2"/>
</dbReference>
<dbReference type="InterPro" id="IPR054307">
    <property type="entry name" value="I-HmuI_NUMOD-like"/>
</dbReference>
<gene>
    <name evidence="2" type="ORF">ERS852395_01493</name>
</gene>
<dbReference type="SUPFAM" id="SSF82771">
    <property type="entry name" value="GIY-YIG endonuclease"/>
    <property type="match status" value="1"/>
</dbReference>
<reference evidence="2 3" key="1">
    <citation type="submission" date="2015-09" db="EMBL/GenBank/DDBJ databases">
        <authorList>
            <consortium name="Pathogen Informatics"/>
        </authorList>
    </citation>
    <scope>NUCLEOTIDE SEQUENCE [LARGE SCALE GENOMIC DNA]</scope>
    <source>
        <strain evidence="2 3">2789STDY5608838</strain>
    </source>
</reference>
<organism evidence="2 3">
    <name type="scientific">Blautia obeum</name>
    <dbReference type="NCBI Taxonomy" id="40520"/>
    <lineage>
        <taxon>Bacteria</taxon>
        <taxon>Bacillati</taxon>
        <taxon>Bacillota</taxon>
        <taxon>Clostridia</taxon>
        <taxon>Lachnospirales</taxon>
        <taxon>Lachnospiraceae</taxon>
        <taxon>Blautia</taxon>
    </lineage>
</organism>
<dbReference type="NCBIfam" id="TIGR01453">
    <property type="entry name" value="grpIintron_endo"/>
    <property type="match status" value="1"/>
</dbReference>
<dbReference type="AlphaFoldDB" id="A0A174A7Q3"/>
<dbReference type="InterPro" id="IPR036388">
    <property type="entry name" value="WH-like_DNA-bd_sf"/>
</dbReference>
<dbReference type="Proteomes" id="UP000095447">
    <property type="component" value="Unassembled WGS sequence"/>
</dbReference>